<sequence>MNNDFARLEATEALRGLVSEVRMIPDDAAEHGHVIELYGELGAILDLASVGSRQVPW</sequence>
<evidence type="ECO:0000313" key="2">
    <source>
        <dbReference type="Proteomes" id="UP000541426"/>
    </source>
</evidence>
<dbReference type="RefSeq" id="WP_221235724.1">
    <property type="nucleotide sequence ID" value="NZ_BAABBZ010000039.1"/>
</dbReference>
<name>A0A7W6DX73_9RHOB</name>
<accession>A0A7W6DX73</accession>
<dbReference type="Proteomes" id="UP000541426">
    <property type="component" value="Unassembled WGS sequence"/>
</dbReference>
<dbReference type="AlphaFoldDB" id="A0A7W6DX73"/>
<comment type="caution">
    <text evidence="1">The sequence shown here is derived from an EMBL/GenBank/DDBJ whole genome shotgun (WGS) entry which is preliminary data.</text>
</comment>
<evidence type="ECO:0000313" key="1">
    <source>
        <dbReference type="EMBL" id="MBB3988602.1"/>
    </source>
</evidence>
<dbReference type="EMBL" id="JACIEJ010000038">
    <property type="protein sequence ID" value="MBB3988602.1"/>
    <property type="molecule type" value="Genomic_DNA"/>
</dbReference>
<keyword evidence="2" id="KW-1185">Reference proteome</keyword>
<organism evidence="1 2">
    <name type="scientific">Sagittula marina</name>
    <dbReference type="NCBI Taxonomy" id="943940"/>
    <lineage>
        <taxon>Bacteria</taxon>
        <taxon>Pseudomonadati</taxon>
        <taxon>Pseudomonadota</taxon>
        <taxon>Alphaproteobacteria</taxon>
        <taxon>Rhodobacterales</taxon>
        <taxon>Roseobacteraceae</taxon>
        <taxon>Sagittula</taxon>
    </lineage>
</organism>
<proteinExistence type="predicted"/>
<gene>
    <name evidence="1" type="ORF">GGQ68_004965</name>
</gene>
<protein>
    <submittedName>
        <fullName evidence="1">Uncharacterized protein</fullName>
    </submittedName>
</protein>
<reference evidence="1 2" key="1">
    <citation type="submission" date="2020-08" db="EMBL/GenBank/DDBJ databases">
        <title>Genomic Encyclopedia of Type Strains, Phase IV (KMG-IV): sequencing the most valuable type-strain genomes for metagenomic binning, comparative biology and taxonomic classification.</title>
        <authorList>
            <person name="Goeker M."/>
        </authorList>
    </citation>
    <scope>NUCLEOTIDE SEQUENCE [LARGE SCALE GENOMIC DNA]</scope>
    <source>
        <strain evidence="1 2">DSM 102235</strain>
    </source>
</reference>